<proteinExistence type="predicted"/>
<evidence type="ECO:0000259" key="6">
    <source>
        <dbReference type="PROSITE" id="PS50071"/>
    </source>
</evidence>
<dbReference type="PROSITE" id="PS00027">
    <property type="entry name" value="HOMEOBOX_1"/>
    <property type="match status" value="1"/>
</dbReference>
<dbReference type="GO" id="GO:0003677">
    <property type="term" value="F:DNA binding"/>
    <property type="evidence" value="ECO:0007669"/>
    <property type="project" value="UniProtKB-UniRule"/>
</dbReference>
<keyword evidence="2 4" id="KW-0371">Homeobox</keyword>
<organism evidence="7 8">
    <name type="scientific">Lagenidium giganteum</name>
    <dbReference type="NCBI Taxonomy" id="4803"/>
    <lineage>
        <taxon>Eukaryota</taxon>
        <taxon>Sar</taxon>
        <taxon>Stramenopiles</taxon>
        <taxon>Oomycota</taxon>
        <taxon>Peronosporomycetes</taxon>
        <taxon>Pythiales</taxon>
        <taxon>Pythiaceae</taxon>
    </lineage>
</organism>
<evidence type="ECO:0000256" key="3">
    <source>
        <dbReference type="ARBA" id="ARBA00023242"/>
    </source>
</evidence>
<keyword evidence="3 4" id="KW-0539">Nucleus</keyword>
<reference evidence="7" key="2">
    <citation type="journal article" date="2023" name="Microbiol Resour">
        <title>Decontamination and Annotation of the Draft Genome Sequence of the Oomycete Lagenidium giganteum ARSEF 373.</title>
        <authorList>
            <person name="Morgan W.R."/>
            <person name="Tartar A."/>
        </authorList>
    </citation>
    <scope>NUCLEOTIDE SEQUENCE</scope>
    <source>
        <strain evidence="7">ARSEF 373</strain>
    </source>
</reference>
<dbReference type="InterPro" id="IPR008422">
    <property type="entry name" value="KN_HD"/>
</dbReference>
<evidence type="ECO:0000256" key="5">
    <source>
        <dbReference type="SAM" id="MobiDB-lite"/>
    </source>
</evidence>
<feature type="domain" description="Homeobox" evidence="6">
    <location>
        <begin position="111"/>
        <end position="174"/>
    </location>
</feature>
<dbReference type="SMART" id="SM00389">
    <property type="entry name" value="HOX"/>
    <property type="match status" value="1"/>
</dbReference>
<dbReference type="InterPro" id="IPR009057">
    <property type="entry name" value="Homeodomain-like_sf"/>
</dbReference>
<dbReference type="InterPro" id="IPR050224">
    <property type="entry name" value="TALE_homeobox"/>
</dbReference>
<keyword evidence="1 4" id="KW-0238">DNA-binding</keyword>
<dbReference type="GO" id="GO:0000981">
    <property type="term" value="F:DNA-binding transcription factor activity, RNA polymerase II-specific"/>
    <property type="evidence" value="ECO:0007669"/>
    <property type="project" value="InterPro"/>
</dbReference>
<dbReference type="PROSITE" id="PS50071">
    <property type="entry name" value="HOMEOBOX_2"/>
    <property type="match status" value="1"/>
</dbReference>
<feature type="DNA-binding region" description="Homeobox" evidence="4">
    <location>
        <begin position="113"/>
        <end position="175"/>
    </location>
</feature>
<dbReference type="EMBL" id="DAKRPA010000192">
    <property type="protein sequence ID" value="DAZ95726.1"/>
    <property type="molecule type" value="Genomic_DNA"/>
</dbReference>
<dbReference type="GO" id="GO:0005634">
    <property type="term" value="C:nucleus"/>
    <property type="evidence" value="ECO:0007669"/>
    <property type="project" value="UniProtKB-SubCell"/>
</dbReference>
<evidence type="ECO:0000256" key="4">
    <source>
        <dbReference type="PROSITE-ProRule" id="PRU00108"/>
    </source>
</evidence>
<dbReference type="SUPFAM" id="SSF46689">
    <property type="entry name" value="Homeodomain-like"/>
    <property type="match status" value="1"/>
</dbReference>
<dbReference type="AlphaFoldDB" id="A0AAV2YPL7"/>
<evidence type="ECO:0000313" key="8">
    <source>
        <dbReference type="Proteomes" id="UP001146120"/>
    </source>
</evidence>
<sequence>MKRAELQAVQQLLDRPEDILAKREADRENQPPNGDQLHVMTIKILFYYVRLWNYTCIVCMDAVRKTQLLMAQLQMHPAHILSATKRRAASISPALEDKSADALSHSMVLSSTSSSKRPRLTRSVNEFLVAWFLAHKANPYPSANERAQIAARTDLSEQQVRNWFANMRKRHWKPSHQSKKPRSLLDVVLRKTDA</sequence>
<dbReference type="PANTHER" id="PTHR11850">
    <property type="entry name" value="HOMEOBOX PROTEIN TRANSCRIPTION FACTORS"/>
    <property type="match status" value="1"/>
</dbReference>
<keyword evidence="8" id="KW-1185">Reference proteome</keyword>
<accession>A0AAV2YPL7</accession>
<dbReference type="Pfam" id="PF05920">
    <property type="entry name" value="Homeobox_KN"/>
    <property type="match status" value="1"/>
</dbReference>
<evidence type="ECO:0000256" key="1">
    <source>
        <dbReference type="ARBA" id="ARBA00023125"/>
    </source>
</evidence>
<feature type="compositionally biased region" description="Basic residues" evidence="5">
    <location>
        <begin position="169"/>
        <end position="182"/>
    </location>
</feature>
<evidence type="ECO:0000313" key="7">
    <source>
        <dbReference type="EMBL" id="DAZ95726.1"/>
    </source>
</evidence>
<feature type="region of interest" description="Disordered" evidence="5">
    <location>
        <begin position="169"/>
        <end position="194"/>
    </location>
</feature>
<evidence type="ECO:0000256" key="2">
    <source>
        <dbReference type="ARBA" id="ARBA00023155"/>
    </source>
</evidence>
<dbReference type="InterPro" id="IPR001356">
    <property type="entry name" value="HD"/>
</dbReference>
<protein>
    <recommendedName>
        <fullName evidence="6">Homeobox domain-containing protein</fullName>
    </recommendedName>
</protein>
<gene>
    <name evidence="7" type="ORF">N0F65_006323</name>
</gene>
<comment type="subcellular location">
    <subcellularLocation>
        <location evidence="4">Nucleus</location>
    </subcellularLocation>
</comment>
<comment type="caution">
    <text evidence="7">The sequence shown here is derived from an EMBL/GenBank/DDBJ whole genome shotgun (WGS) entry which is preliminary data.</text>
</comment>
<reference evidence="7" key="1">
    <citation type="submission" date="2022-11" db="EMBL/GenBank/DDBJ databases">
        <authorList>
            <person name="Morgan W.R."/>
            <person name="Tartar A."/>
        </authorList>
    </citation>
    <scope>NUCLEOTIDE SEQUENCE</scope>
    <source>
        <strain evidence="7">ARSEF 373</strain>
    </source>
</reference>
<name>A0AAV2YPL7_9STRA</name>
<dbReference type="Gene3D" id="1.10.10.60">
    <property type="entry name" value="Homeodomain-like"/>
    <property type="match status" value="1"/>
</dbReference>
<dbReference type="Proteomes" id="UP001146120">
    <property type="component" value="Unassembled WGS sequence"/>
</dbReference>
<dbReference type="InterPro" id="IPR017970">
    <property type="entry name" value="Homeobox_CS"/>
</dbReference>
<dbReference type="CDD" id="cd00086">
    <property type="entry name" value="homeodomain"/>
    <property type="match status" value="1"/>
</dbReference>